<protein>
    <recommendedName>
        <fullName evidence="3">PIN domain-containing protein</fullName>
    </recommendedName>
</protein>
<proteinExistence type="predicted"/>
<name>A0A080M859_9PROT</name>
<dbReference type="AlphaFoldDB" id="A0A080M859"/>
<evidence type="ECO:0008006" key="3">
    <source>
        <dbReference type="Google" id="ProtNLM"/>
    </source>
</evidence>
<evidence type="ECO:0000313" key="1">
    <source>
        <dbReference type="EMBL" id="KFB73324.1"/>
    </source>
</evidence>
<dbReference type="Proteomes" id="UP000020077">
    <property type="component" value="Unassembled WGS sequence"/>
</dbReference>
<sequence length="149" mass="16928">MRVYLDLCCLKRQFDFQDQPIVRLQTEAVLSIQALPPGTVDLVRSEAQYLENSLNPVQSRREAVDLWLSQGSVVQLPEAEVQLRIQELQALGFKNFDSFHVASAELTRATAFVTVDQRLLRTGTRHAAALKTRVIDPIQLVEELSQWKP</sequence>
<dbReference type="SUPFAM" id="SSF88723">
    <property type="entry name" value="PIN domain-like"/>
    <property type="match status" value="1"/>
</dbReference>
<evidence type="ECO:0000313" key="2">
    <source>
        <dbReference type="Proteomes" id="UP000020077"/>
    </source>
</evidence>
<accession>A0A080M859</accession>
<comment type="caution">
    <text evidence="1">The sequence shown here is derived from an EMBL/GenBank/DDBJ whole genome shotgun (WGS) entry which is preliminary data.</text>
</comment>
<dbReference type="EMBL" id="JDVG02000246">
    <property type="protein sequence ID" value="KFB73324.1"/>
    <property type="molecule type" value="Genomic_DNA"/>
</dbReference>
<organism evidence="1 2">
    <name type="scientific">Candidatus Accumulibacter phosphatis</name>
    <dbReference type="NCBI Taxonomy" id="327160"/>
    <lineage>
        <taxon>Bacteria</taxon>
        <taxon>Pseudomonadati</taxon>
        <taxon>Pseudomonadota</taxon>
        <taxon>Betaproteobacteria</taxon>
        <taxon>Candidatus Accumulibacter</taxon>
    </lineage>
</organism>
<dbReference type="InterPro" id="IPR029060">
    <property type="entry name" value="PIN-like_dom_sf"/>
</dbReference>
<reference evidence="1 2" key="1">
    <citation type="submission" date="2014-02" db="EMBL/GenBank/DDBJ databases">
        <title>Expanding our view of genomic diversity in Candidatus Accumulibacter clades.</title>
        <authorList>
            <person name="Skennerton C.T."/>
            <person name="Barr J.J."/>
            <person name="Slater F.R."/>
            <person name="Bond P.L."/>
            <person name="Tyson G.W."/>
        </authorList>
    </citation>
    <scope>NUCLEOTIDE SEQUENCE [LARGE SCALE GENOMIC DNA]</scope>
    <source>
        <strain evidence="2">BA-91</strain>
    </source>
</reference>
<gene>
    <name evidence="1" type="ORF">AW09_001421</name>
</gene>